<dbReference type="VEuPathDB" id="TrichDB:TRFO_10760"/>
<protein>
    <submittedName>
        <fullName evidence="1">Uncharacterized protein</fullName>
    </submittedName>
</protein>
<proteinExistence type="predicted"/>
<keyword evidence="2" id="KW-1185">Reference proteome</keyword>
<dbReference type="SUPFAM" id="SSF109770">
    <property type="entry name" value="Nickel-containing superoxide dismutase, NiSOD"/>
    <property type="match status" value="1"/>
</dbReference>
<accession>A0A1J4J7B3</accession>
<dbReference type="Proteomes" id="UP000179807">
    <property type="component" value="Unassembled WGS sequence"/>
</dbReference>
<dbReference type="EMBL" id="MLAK01001271">
    <property type="protein sequence ID" value="OHS95040.1"/>
    <property type="molecule type" value="Genomic_DNA"/>
</dbReference>
<dbReference type="InterPro" id="IPR036322">
    <property type="entry name" value="WD40_repeat_dom_sf"/>
</dbReference>
<dbReference type="AlphaFoldDB" id="A0A1J4J7B3"/>
<sequence length="874" mass="100423">MFPLNTDPTADSTEAFLISFSPTSQYYALLNPDTVSVFNNVDPLFPLVFKYRRDSKSLKTNGPNHWFQWITDSSFAFGTCPGEIFFFLSLSQNRPITFSANTIISSTFSAHGYLGVCINGPRILFFKDGVSFSEIEIQNTFPSPSCQFIKSTKFYKNSIILGFINERPFISNLSKIMIESKWKITFKNLKIENPQYLAINPNNSSIAYSTFQNEVKITNLYDQEKGNIKIFDGDAEIHHLFWINDFTELCIIKENGILDIWNTSNNFKFHCLIPELKNAKFLEFDDFTKTLLCLDGKSLINISFCQLAPPLCLTSNAVYSISTGKKIASIHNYSQFNNLATLPPNIFPITQAIESPDADIAIYGGNILVSITDNKLFFIKLENLTQMIWCDGKIYAFCSNSSNSSHILEIFTKELKKIGSVSSPHCASSISASGEKRIIISNKNYFTVFDFDVKNVIEKPSTSKYMTYLIDWDGLILVITTFTVRDSLLNAICGYYNDIWLHFSNKNVVNFPSNEIIEKNVQKIWNHVRPRLIFMQQENCIKIADSSSIYEFKDISPLCSSGPDFVLLNPNYKYGHFPFTTCDFAFQIMQKNLDHETNQNLLFPTQNQTNVNHINTNNTNIDVLDTSRKCFEFAQSIISIKEFNYLMNQLCIYSLQKGKMIEFINILNLFDRQSITSIISHLDKHLQCILAEHQFDFSPLFVDFQAEIQCRILVKSKPCDFINLLNNHADLICKFDDQTKSNIIHELIIAMEWSKLSRFAEIWPSVDLPSKLITFKELRALEFKQTLKIIENDYIKWKEFQQFDNLKMLGLSFIVAELGQWAISCFIVIRDIKKINFLLNDNVKVSDEVNEYVTSIPDDSHSIFLSEIIQQNCK</sequence>
<evidence type="ECO:0000313" key="2">
    <source>
        <dbReference type="Proteomes" id="UP000179807"/>
    </source>
</evidence>
<comment type="caution">
    <text evidence="1">The sequence shown here is derived from an EMBL/GenBank/DDBJ whole genome shotgun (WGS) entry which is preliminary data.</text>
</comment>
<evidence type="ECO:0000313" key="1">
    <source>
        <dbReference type="EMBL" id="OHS95040.1"/>
    </source>
</evidence>
<dbReference type="SUPFAM" id="SSF50978">
    <property type="entry name" value="WD40 repeat-like"/>
    <property type="match status" value="1"/>
</dbReference>
<reference evidence="1" key="1">
    <citation type="submission" date="2016-10" db="EMBL/GenBank/DDBJ databases">
        <authorList>
            <person name="Benchimol M."/>
            <person name="Almeida L.G."/>
            <person name="Vasconcelos A.T."/>
            <person name="Perreira-Neves A."/>
            <person name="Rosa I.A."/>
            <person name="Tasca T."/>
            <person name="Bogo M.R."/>
            <person name="de Souza W."/>
        </authorList>
    </citation>
    <scope>NUCLEOTIDE SEQUENCE [LARGE SCALE GENOMIC DNA]</scope>
    <source>
        <strain evidence="1">K</strain>
    </source>
</reference>
<name>A0A1J4J7B3_9EUKA</name>
<dbReference type="InterPro" id="IPR036502">
    <property type="entry name" value="NiSOD_sf"/>
</dbReference>
<dbReference type="GeneID" id="94830352"/>
<organism evidence="1 2">
    <name type="scientific">Tritrichomonas foetus</name>
    <dbReference type="NCBI Taxonomy" id="1144522"/>
    <lineage>
        <taxon>Eukaryota</taxon>
        <taxon>Metamonada</taxon>
        <taxon>Parabasalia</taxon>
        <taxon>Tritrichomonadida</taxon>
        <taxon>Tritrichomonadidae</taxon>
        <taxon>Tritrichomonas</taxon>
    </lineage>
</organism>
<dbReference type="RefSeq" id="XP_068348177.1">
    <property type="nucleotide sequence ID" value="XM_068495648.1"/>
</dbReference>
<gene>
    <name evidence="1" type="ORF">TRFO_10760</name>
</gene>